<dbReference type="EMBL" id="MT144855">
    <property type="protein sequence ID" value="QJI00476.1"/>
    <property type="molecule type" value="Genomic_DNA"/>
</dbReference>
<feature type="region of interest" description="Disordered" evidence="2">
    <location>
        <begin position="1"/>
        <end position="91"/>
    </location>
</feature>
<organism evidence="3">
    <name type="scientific">viral metagenome</name>
    <dbReference type="NCBI Taxonomy" id="1070528"/>
    <lineage>
        <taxon>unclassified sequences</taxon>
        <taxon>metagenomes</taxon>
        <taxon>organismal metagenomes</taxon>
    </lineage>
</organism>
<dbReference type="EMBL" id="MT144030">
    <property type="protein sequence ID" value="QJA47061.1"/>
    <property type="molecule type" value="Genomic_DNA"/>
</dbReference>
<evidence type="ECO:0000313" key="3">
    <source>
        <dbReference type="EMBL" id="QJA47061.1"/>
    </source>
</evidence>
<evidence type="ECO:0000313" key="4">
    <source>
        <dbReference type="EMBL" id="QJA56143.1"/>
    </source>
</evidence>
<dbReference type="EMBL" id="MT142116">
    <property type="protein sequence ID" value="QJA74709.1"/>
    <property type="molecule type" value="Genomic_DNA"/>
</dbReference>
<feature type="compositionally biased region" description="Acidic residues" evidence="2">
    <location>
        <begin position="63"/>
        <end position="75"/>
    </location>
</feature>
<feature type="compositionally biased region" description="Acidic residues" evidence="2">
    <location>
        <begin position="24"/>
        <end position="53"/>
    </location>
</feature>
<feature type="compositionally biased region" description="Basic and acidic residues" evidence="2">
    <location>
        <begin position="299"/>
        <end position="309"/>
    </location>
</feature>
<keyword evidence="1" id="KW-0175">Coiled coil</keyword>
<proteinExistence type="predicted"/>
<feature type="compositionally biased region" description="Low complexity" evidence="2">
    <location>
        <begin position="267"/>
        <end position="290"/>
    </location>
</feature>
<feature type="coiled-coil region" evidence="1">
    <location>
        <begin position="98"/>
        <end position="125"/>
    </location>
</feature>
<dbReference type="EMBL" id="MT141202">
    <property type="protein sequence ID" value="QJA56143.1"/>
    <property type="molecule type" value="Genomic_DNA"/>
</dbReference>
<protein>
    <submittedName>
        <fullName evidence="3">Uncharacterized protein</fullName>
    </submittedName>
</protein>
<accession>A0A6H1ZI06</accession>
<name>A0A6H1ZI06_9ZZZZ</name>
<evidence type="ECO:0000256" key="1">
    <source>
        <dbReference type="SAM" id="Coils"/>
    </source>
</evidence>
<feature type="region of interest" description="Disordered" evidence="2">
    <location>
        <begin position="263"/>
        <end position="309"/>
    </location>
</feature>
<reference evidence="3" key="1">
    <citation type="submission" date="2020-03" db="EMBL/GenBank/DDBJ databases">
        <title>The deep terrestrial virosphere.</title>
        <authorList>
            <person name="Holmfeldt K."/>
            <person name="Nilsson E."/>
            <person name="Simone D."/>
            <person name="Lopez-Fernandez M."/>
            <person name="Wu X."/>
            <person name="de Brujin I."/>
            <person name="Lundin D."/>
            <person name="Andersson A."/>
            <person name="Bertilsson S."/>
            <person name="Dopson M."/>
        </authorList>
    </citation>
    <scope>NUCLEOTIDE SEQUENCE</scope>
    <source>
        <strain evidence="5">MM415A01947</strain>
        <strain evidence="4">MM415B01923</strain>
        <strain evidence="3">TM448A00598</strain>
        <strain evidence="6">TM448B01969</strain>
    </source>
</reference>
<evidence type="ECO:0000313" key="6">
    <source>
        <dbReference type="EMBL" id="QJI00476.1"/>
    </source>
</evidence>
<evidence type="ECO:0000256" key="2">
    <source>
        <dbReference type="SAM" id="MobiDB-lite"/>
    </source>
</evidence>
<sequence>MPIQDRRPSFGDGAEPGEGVKPDESEDAAEDVEVTDDLPDDITEDLLEGEGTPDDPAKQNDPDGTDEESLDDVSSLEEGAVDAPVVEAEKPKVIDETEESLQARKASILEEIKNLRGERRQLKGTPFDKKIQSPDEEALFIQPKEDPLDNVNPDDRAVIEKVIEARLKSGGYVRKDELQTMSLREKVQQNTDAWLSKNEEFSKDNDPDDEKWNKINSYVSKMFAPPSNPDVVSEMLDIARERLFGKKTNPLPQKSIKSVAAKKEKIAAGAKSSSGGGVSQKQSSGGKISADQLEYLHGFSDEEKNELAS</sequence>
<gene>
    <name evidence="5" type="ORF">MM415A01947_0003</name>
    <name evidence="4" type="ORF">MM415B01923_0007</name>
    <name evidence="3" type="ORF">TM448A00598_0007</name>
    <name evidence="6" type="ORF">TM448B01969_0002</name>
</gene>
<dbReference type="AlphaFoldDB" id="A0A6H1ZI06"/>
<evidence type="ECO:0000313" key="5">
    <source>
        <dbReference type="EMBL" id="QJA74709.1"/>
    </source>
</evidence>